<sequence>MNEEKTPAQAPKKKSKVGCCIGLSVFGLLLLGVVFYYVIGPFGLGLDLFGNQAKMDKVVDEALQRGAERQYTYAQPSTQAKTRTVDCSKLFKFSKLPRNNPLCVNLYNATAQDLQTKIDSGKYDRIVVYGDNIIMDAPSALASYTDMGTRIYNVAKFSDLVTLPKLMGLFGISNLKDMSFGIAPYKAIFYRVSTLGEGASVCGIWPDGEKISSCAIGDGMTIISDRIIAPEDNASVRFNAASAPTNMYYFIKFPTNCYTDDIFIHETTHNLISYSGQVPKWFNEQTAGFVGRVGPEEVCGANTLEKFRTKVDGKEVKNYTPVKFLGIFPAAETSHDYPESTCNQGVLTQWYRYLNEGGNWPSQFKTFFTDMRNSNPAVDSDAGIKQFLLSEDKDSQAATFVNSKCQ</sequence>
<keyword evidence="1" id="KW-0812">Transmembrane</keyword>
<protein>
    <submittedName>
        <fullName evidence="2">Uncharacterized protein</fullName>
    </submittedName>
</protein>
<reference evidence="2 3" key="1">
    <citation type="submission" date="2017-09" db="EMBL/GenBank/DDBJ databases">
        <title>Depth-based differentiation of microbial function through sediment-hosted aquifers and enrichment of novel symbionts in the deep terrestrial subsurface.</title>
        <authorList>
            <person name="Probst A.J."/>
            <person name="Ladd B."/>
            <person name="Jarett J.K."/>
            <person name="Geller-Mcgrath D.E."/>
            <person name="Sieber C.M."/>
            <person name="Emerson J.B."/>
            <person name="Anantharaman K."/>
            <person name="Thomas B.C."/>
            <person name="Malmstrom R."/>
            <person name="Stieglmeier M."/>
            <person name="Klingl A."/>
            <person name="Woyke T."/>
            <person name="Ryan C.M."/>
            <person name="Banfield J.F."/>
        </authorList>
    </citation>
    <scope>NUCLEOTIDE SEQUENCE [LARGE SCALE GENOMIC DNA]</scope>
    <source>
        <strain evidence="2">CG23_combo_of_CG06-09_8_20_14_all_40_13</strain>
    </source>
</reference>
<dbReference type="Proteomes" id="UP000231567">
    <property type="component" value="Unassembled WGS sequence"/>
</dbReference>
<accession>A0A2G9YQS0</accession>
<comment type="caution">
    <text evidence="2">The sequence shown here is derived from an EMBL/GenBank/DDBJ whole genome shotgun (WGS) entry which is preliminary data.</text>
</comment>
<evidence type="ECO:0000313" key="2">
    <source>
        <dbReference type="EMBL" id="PIP21609.1"/>
    </source>
</evidence>
<proteinExistence type="predicted"/>
<gene>
    <name evidence="2" type="ORF">COX39_01975</name>
</gene>
<dbReference type="AlphaFoldDB" id="A0A2G9YQS0"/>
<feature type="transmembrane region" description="Helical" evidence="1">
    <location>
        <begin position="20"/>
        <end position="39"/>
    </location>
</feature>
<keyword evidence="1" id="KW-1133">Transmembrane helix</keyword>
<dbReference type="EMBL" id="PCRM01000028">
    <property type="protein sequence ID" value="PIP21609.1"/>
    <property type="molecule type" value="Genomic_DNA"/>
</dbReference>
<organism evidence="2 3">
    <name type="scientific">Candidatus Nealsonbacteria bacterium CG23_combo_of_CG06-09_8_20_14_all_40_13</name>
    <dbReference type="NCBI Taxonomy" id="1974724"/>
    <lineage>
        <taxon>Bacteria</taxon>
        <taxon>Candidatus Nealsoniibacteriota</taxon>
    </lineage>
</organism>
<evidence type="ECO:0000313" key="3">
    <source>
        <dbReference type="Proteomes" id="UP000231567"/>
    </source>
</evidence>
<evidence type="ECO:0000256" key="1">
    <source>
        <dbReference type="SAM" id="Phobius"/>
    </source>
</evidence>
<keyword evidence="1" id="KW-0472">Membrane</keyword>
<name>A0A2G9YQS0_9BACT</name>